<dbReference type="Proteomes" id="UP000019197">
    <property type="component" value="Unassembled WGS sequence"/>
</dbReference>
<dbReference type="AlphaFoldDB" id="W1INA3"/>
<keyword evidence="1" id="KW-1133">Transmembrane helix</keyword>
<organism evidence="2 3">
    <name type="scientific">Xenorhabdus cabanillasii JM26</name>
    <dbReference type="NCBI Taxonomy" id="1427517"/>
    <lineage>
        <taxon>Bacteria</taxon>
        <taxon>Pseudomonadati</taxon>
        <taxon>Pseudomonadota</taxon>
        <taxon>Gammaproteobacteria</taxon>
        <taxon>Enterobacterales</taxon>
        <taxon>Morganellaceae</taxon>
        <taxon>Xenorhabdus</taxon>
    </lineage>
</organism>
<keyword evidence="1" id="KW-0472">Membrane</keyword>
<dbReference type="EMBL" id="CBXE010000014">
    <property type="protein sequence ID" value="CDL79318.1"/>
    <property type="molecule type" value="Genomic_DNA"/>
</dbReference>
<keyword evidence="1" id="KW-0812">Transmembrane</keyword>
<proteinExistence type="predicted"/>
<evidence type="ECO:0000313" key="3">
    <source>
        <dbReference type="Proteomes" id="UP000019197"/>
    </source>
</evidence>
<accession>W1INA3</accession>
<evidence type="ECO:0000313" key="2">
    <source>
        <dbReference type="EMBL" id="CDL79318.1"/>
    </source>
</evidence>
<name>W1INA3_9GAMM</name>
<gene>
    <name evidence="2" type="ORF">XCR1_1100012</name>
</gene>
<evidence type="ECO:0000256" key="1">
    <source>
        <dbReference type="SAM" id="Phobius"/>
    </source>
</evidence>
<reference evidence="2 3" key="1">
    <citation type="submission" date="2013-11" db="EMBL/GenBank/DDBJ databases">
        <title>Draft genome sequence and annotation of the entomopathogenic bacterium, Xenorhabdus cabanillasi strain JM26.</title>
        <authorList>
            <person name="Gualtieri M."/>
            <person name="Ogier J.C."/>
            <person name="Pages S."/>
            <person name="Givaudan A."/>
            <person name="Gaudriault S."/>
        </authorList>
    </citation>
    <scope>NUCLEOTIDE SEQUENCE [LARGE SCALE GENOMIC DNA]</scope>
    <source>
        <strain evidence="2 3">JM26</strain>
    </source>
</reference>
<sequence length="48" mass="5389">MPIITLLISAFTEDYNLSIWTLTGTFLILAGNYIIIDNQANNTQKNSK</sequence>
<comment type="caution">
    <text evidence="2">The sequence shown here is derived from an EMBL/GenBank/DDBJ whole genome shotgun (WGS) entry which is preliminary data.</text>
</comment>
<feature type="transmembrane region" description="Helical" evidence="1">
    <location>
        <begin position="17"/>
        <end position="36"/>
    </location>
</feature>
<protein>
    <submittedName>
        <fullName evidence="2">Uncharacterized protein</fullName>
    </submittedName>
</protein>